<dbReference type="AlphaFoldDB" id="A0A4P6UPY1"/>
<dbReference type="NCBIfam" id="TIGR04398">
    <property type="entry name" value="SLAP_DUP"/>
    <property type="match status" value="2"/>
</dbReference>
<dbReference type="Proteomes" id="UP000291151">
    <property type="component" value="Chromosome"/>
</dbReference>
<evidence type="ECO:0000313" key="2">
    <source>
        <dbReference type="Proteomes" id="UP000291151"/>
    </source>
</evidence>
<dbReference type="RefSeq" id="WP_208651707.1">
    <property type="nucleotide sequence ID" value="NZ_CP036528.1"/>
</dbReference>
<name>A0A4P6UPY1_9BACL</name>
<organism evidence="1 2">
    <name type="scientific">Ureibacillus thermophilus</name>
    <dbReference type="NCBI Taxonomy" id="367743"/>
    <lineage>
        <taxon>Bacteria</taxon>
        <taxon>Bacillati</taxon>
        <taxon>Bacillota</taxon>
        <taxon>Bacilli</taxon>
        <taxon>Bacillales</taxon>
        <taxon>Caryophanaceae</taxon>
        <taxon>Ureibacillus</taxon>
    </lineage>
</organism>
<dbReference type="InterPro" id="IPR030911">
    <property type="entry name" value="Sec_acc_SLAP"/>
</dbReference>
<evidence type="ECO:0000313" key="1">
    <source>
        <dbReference type="EMBL" id="QBK25319.1"/>
    </source>
</evidence>
<protein>
    <submittedName>
        <fullName evidence="1">Accessory Sec system S-layer assembly protein</fullName>
    </submittedName>
</protein>
<gene>
    <name evidence="1" type="ORF">DKZ56_05305</name>
</gene>
<dbReference type="InterPro" id="IPR030910">
    <property type="entry name" value="SLAP_dom"/>
</dbReference>
<dbReference type="NCBIfam" id="TIGR04399">
    <property type="entry name" value="acc_Sec_SLAP"/>
    <property type="match status" value="1"/>
</dbReference>
<sequence length="300" mass="34368">MSIFSFFKKTDKVGADSAIDSKELVKDTKQSKNKGLVKTKLSIHPDWKVPQEQEYVFRFLANELEPLKPNQLSLAAINIERNFFTGDWNVKAFFRSSLPQTIELGEVELILLDKDNKRLGAKWFDFKQLGKIPPESARPWVFTFEKDCLETDELPEEGWKIAFNLSSLREHQLDLDESWKKQLPKEQQELLAKIVKDLPKLGKNEVNFTGLQIKLQEDNSLHASIFIRNGNSKAINIEQLPLEIIDANGKQVAKGSFKMDPVLTVQPNSTKPWTFIFPSKLVNAEGADLSRWTARVIQEK</sequence>
<accession>A0A4P6UPY1</accession>
<proteinExistence type="predicted"/>
<keyword evidence="2" id="KW-1185">Reference proteome</keyword>
<dbReference type="KEGG" id="uth:DKZ56_05305"/>
<dbReference type="EMBL" id="CP036528">
    <property type="protein sequence ID" value="QBK25319.1"/>
    <property type="molecule type" value="Genomic_DNA"/>
</dbReference>
<reference evidence="1 2" key="1">
    <citation type="submission" date="2019-02" db="EMBL/GenBank/DDBJ databases">
        <title>Ureibacillus thermophilus.</title>
        <authorList>
            <person name="Sunny J.S."/>
            <person name="Natarajan A."/>
            <person name="Saleena L.M."/>
        </authorList>
    </citation>
    <scope>NUCLEOTIDE SEQUENCE [LARGE SCALE GENOMIC DNA]</scope>
    <source>
        <strain evidence="1 2">LM102</strain>
    </source>
</reference>